<keyword evidence="2" id="KW-1185">Reference proteome</keyword>
<dbReference type="EMBL" id="PGGS01000096">
    <property type="protein sequence ID" value="PNH09294.1"/>
    <property type="molecule type" value="Genomic_DNA"/>
</dbReference>
<sequence length="216" mass="23393">MEVAQPAGPEAGEAIDGSALLKVLVPLLWKLPNAELRLSGIPLTAAVVRAIAAAAPRLSVLTLSSYNLSYCTGLRGSLPFRPTLSGVQGLLRLTAPHLQQLRLDGLRDGASGLTFDCAVELPSLPLLCRLKRLETLQLHPGEGGLVEGWDSELALRAALLVLCAEAPRLKELFLCLVPSDAQEQLLEASEQAIHWLMQELPMLRDDPPSLRFGVWW</sequence>
<dbReference type="AlphaFoldDB" id="A0A2J8A9T7"/>
<reference evidence="1 2" key="1">
    <citation type="journal article" date="2017" name="Mol. Biol. Evol.">
        <title>The 4-celled Tetrabaena socialis nuclear genome reveals the essential components for genetic control of cell number at the origin of multicellularity in the volvocine lineage.</title>
        <authorList>
            <person name="Featherston J."/>
            <person name="Arakaki Y."/>
            <person name="Hanschen E.R."/>
            <person name="Ferris P.J."/>
            <person name="Michod R.E."/>
            <person name="Olson B.J.S.C."/>
            <person name="Nozaki H."/>
            <person name="Durand P.M."/>
        </authorList>
    </citation>
    <scope>NUCLEOTIDE SEQUENCE [LARGE SCALE GENOMIC DNA]</scope>
    <source>
        <strain evidence="1 2">NIES-571</strain>
    </source>
</reference>
<name>A0A2J8A9T7_9CHLO</name>
<comment type="caution">
    <text evidence="1">The sequence shown here is derived from an EMBL/GenBank/DDBJ whole genome shotgun (WGS) entry which is preliminary data.</text>
</comment>
<protein>
    <submittedName>
        <fullName evidence="1">Uncharacterized protein</fullName>
    </submittedName>
</protein>
<gene>
    <name evidence="1" type="ORF">TSOC_004105</name>
</gene>
<organism evidence="1 2">
    <name type="scientific">Tetrabaena socialis</name>
    <dbReference type="NCBI Taxonomy" id="47790"/>
    <lineage>
        <taxon>Eukaryota</taxon>
        <taxon>Viridiplantae</taxon>
        <taxon>Chlorophyta</taxon>
        <taxon>core chlorophytes</taxon>
        <taxon>Chlorophyceae</taxon>
        <taxon>CS clade</taxon>
        <taxon>Chlamydomonadales</taxon>
        <taxon>Tetrabaenaceae</taxon>
        <taxon>Tetrabaena</taxon>
    </lineage>
</organism>
<dbReference type="Proteomes" id="UP000236333">
    <property type="component" value="Unassembled WGS sequence"/>
</dbReference>
<evidence type="ECO:0000313" key="1">
    <source>
        <dbReference type="EMBL" id="PNH09294.1"/>
    </source>
</evidence>
<accession>A0A2J8A9T7</accession>
<proteinExistence type="predicted"/>
<evidence type="ECO:0000313" key="2">
    <source>
        <dbReference type="Proteomes" id="UP000236333"/>
    </source>
</evidence>